<dbReference type="Proteomes" id="UP000005233">
    <property type="component" value="Chromosome"/>
</dbReference>
<reference evidence="1 2" key="1">
    <citation type="journal article" date="2012" name="J. Bacteriol.">
        <title>Complete genome sequence of a thermophilic methanogen, Methanocella conradii HZ254, isolated from Chinese rice field soil.</title>
        <authorList>
            <person name="Lu Z."/>
            <person name="Lu Y."/>
        </authorList>
    </citation>
    <scope>NUCLEOTIDE SEQUENCE [LARGE SCALE GENOMIC DNA]</scope>
    <source>
        <strain evidence="2">DSM 24694 / JCM 17849 / CGMCC 1.5162 / HZ254</strain>
    </source>
</reference>
<evidence type="ECO:0000313" key="1">
    <source>
        <dbReference type="EMBL" id="AFD00590.1"/>
    </source>
</evidence>
<dbReference type="STRING" id="1041930.Mtc_1849"/>
<dbReference type="eggNOG" id="arCOG03226">
    <property type="taxonomic scope" value="Archaea"/>
</dbReference>
<dbReference type="KEGG" id="mez:Mtc_1849"/>
<dbReference type="EMBL" id="CP003243">
    <property type="protein sequence ID" value="AFD00590.1"/>
    <property type="molecule type" value="Genomic_DNA"/>
</dbReference>
<dbReference type="PIRSF" id="PIRSF019164">
    <property type="entry name" value="UCP019164"/>
    <property type="match status" value="1"/>
</dbReference>
<dbReference type="Pfam" id="PF04609">
    <property type="entry name" value="MCR_C"/>
    <property type="match status" value="1"/>
</dbReference>
<dbReference type="OrthoDB" id="52512at2157"/>
<keyword evidence="2" id="KW-1185">Reference proteome</keyword>
<protein>
    <submittedName>
        <fullName evidence="1">Methanogenesis marker protein 7</fullName>
    </submittedName>
</protein>
<dbReference type="HOGENOM" id="CLU_890295_0_0_2"/>
<evidence type="ECO:0000313" key="2">
    <source>
        <dbReference type="Proteomes" id="UP000005233"/>
    </source>
</evidence>
<dbReference type="AlphaFoldDB" id="H8IAT5"/>
<dbReference type="GeneID" id="11971996"/>
<dbReference type="RefSeq" id="WP_014406421.1">
    <property type="nucleotide sequence ID" value="NC_017034.1"/>
</dbReference>
<organism evidence="1 2">
    <name type="scientific">Methanocella conradii (strain DSM 24694 / JCM 17849 / CGMCC 1.5162 / HZ254)</name>
    <dbReference type="NCBI Taxonomy" id="1041930"/>
    <lineage>
        <taxon>Archaea</taxon>
        <taxon>Methanobacteriati</taxon>
        <taxon>Methanobacteriota</taxon>
        <taxon>Stenosarchaea group</taxon>
        <taxon>Methanomicrobia</taxon>
        <taxon>Methanocellales</taxon>
        <taxon>Methanocellaceae</taxon>
        <taxon>Methanocella</taxon>
    </lineage>
</organism>
<dbReference type="InterPro" id="IPR011312">
    <property type="entry name" value="Menthan_mark_7"/>
</dbReference>
<dbReference type="InterPro" id="IPR026327">
    <property type="entry name" value="Me_CoM_Rdtase_prot-C-like"/>
</dbReference>
<gene>
    <name evidence="1" type="ordered locus">Mtc_1849</name>
</gene>
<dbReference type="NCBIfam" id="TIGR03274">
    <property type="entry name" value="methan_mark_7"/>
    <property type="match status" value="1"/>
</dbReference>
<accession>H8IAT5</accession>
<sequence length="306" mass="34075">MEPFIFQGGLYKHEEFEELVEDLGGYILQKNVLQLDVIMVVLVPNADIPVVEAKARELLAKLTKAPLAGAEVAVVTPTLAYQHLPHLACDIAEYLRRSGSKTNMIGLARGVGKRLAQLTAKEVDLINEHDAALFLYGNFRECIREKTKLFQDIEVPIVVAGGPMMEASEVPGCEAYVGGLGRMMHRLRQKDETARMDAIVAAIGKVLDERRAEFDKDPLSVSPPRVKAEIEKQVPDIQDSISPTPVTLNLNGARIKLPYDEYKDTILNVRFDEGVYMREVVSLSKSRMKGYIVLRIKPKSETGFVI</sequence>
<name>H8IAT5_METCZ</name>
<proteinExistence type="predicted"/>